<feature type="transmembrane region" description="Helical" evidence="1">
    <location>
        <begin position="14"/>
        <end position="31"/>
    </location>
</feature>
<keyword evidence="1" id="KW-0472">Membrane</keyword>
<sequence length="95" mass="10075">MNVLINTAKLPTDLFMFSLLAIISIALRCGVIPGGQASTRTFTVIGFTLPVAMVYTGDSTISTQVFGIATNKGGAQVAKFSSKGSHVFFRENVMV</sequence>
<protein>
    <submittedName>
        <fullName evidence="3">Uncharacterized protein</fullName>
    </submittedName>
</protein>
<proteinExistence type="predicted"/>
<comment type="caution">
    <text evidence="3">The sequence shown here is derived from an EMBL/GenBank/DDBJ whole genome shotgun (WGS) entry which is preliminary data.</text>
</comment>
<keyword evidence="1" id="KW-1133">Transmembrane helix</keyword>
<dbReference type="EMBL" id="JAHQIW010005997">
    <property type="protein sequence ID" value="KAJ1367767.1"/>
    <property type="molecule type" value="Genomic_DNA"/>
</dbReference>
<keyword evidence="4" id="KW-1185">Reference proteome</keyword>
<name>A0AAD5R1L2_PARTN</name>
<evidence type="ECO:0000256" key="1">
    <source>
        <dbReference type="SAM" id="Phobius"/>
    </source>
</evidence>
<evidence type="ECO:0000313" key="3">
    <source>
        <dbReference type="EMBL" id="KAJ1367767.1"/>
    </source>
</evidence>
<dbReference type="Proteomes" id="UP001196413">
    <property type="component" value="Unassembled WGS sequence"/>
</dbReference>
<keyword evidence="1" id="KW-0812">Transmembrane</keyword>
<evidence type="ECO:0000313" key="2">
    <source>
        <dbReference type="EMBL" id="KAJ1359475.1"/>
    </source>
</evidence>
<gene>
    <name evidence="2" type="ORF">KIN20_018228</name>
    <name evidence="3" type="ORF">KIN20_028755</name>
</gene>
<dbReference type="AlphaFoldDB" id="A0AAD5R1L2"/>
<evidence type="ECO:0000313" key="4">
    <source>
        <dbReference type="Proteomes" id="UP001196413"/>
    </source>
</evidence>
<dbReference type="EMBL" id="JAHQIW010003628">
    <property type="protein sequence ID" value="KAJ1359475.1"/>
    <property type="molecule type" value="Genomic_DNA"/>
</dbReference>
<organism evidence="3 4">
    <name type="scientific">Parelaphostrongylus tenuis</name>
    <name type="common">Meningeal worm</name>
    <dbReference type="NCBI Taxonomy" id="148309"/>
    <lineage>
        <taxon>Eukaryota</taxon>
        <taxon>Metazoa</taxon>
        <taxon>Ecdysozoa</taxon>
        <taxon>Nematoda</taxon>
        <taxon>Chromadorea</taxon>
        <taxon>Rhabditida</taxon>
        <taxon>Rhabditina</taxon>
        <taxon>Rhabditomorpha</taxon>
        <taxon>Strongyloidea</taxon>
        <taxon>Metastrongylidae</taxon>
        <taxon>Parelaphostrongylus</taxon>
    </lineage>
</organism>
<reference evidence="3" key="1">
    <citation type="submission" date="2021-06" db="EMBL/GenBank/DDBJ databases">
        <title>Parelaphostrongylus tenuis whole genome reference sequence.</title>
        <authorList>
            <person name="Garwood T.J."/>
            <person name="Larsen P.A."/>
            <person name="Fountain-Jones N.M."/>
            <person name="Garbe J.R."/>
            <person name="Macchietto M.G."/>
            <person name="Kania S.A."/>
            <person name="Gerhold R.W."/>
            <person name="Richards J.E."/>
            <person name="Wolf T.M."/>
        </authorList>
    </citation>
    <scope>NUCLEOTIDE SEQUENCE</scope>
    <source>
        <strain evidence="3">MNPRO001-30</strain>
        <tissue evidence="3">Meninges</tissue>
    </source>
</reference>
<accession>A0AAD5R1L2</accession>